<proteinExistence type="predicted"/>
<evidence type="ECO:0000313" key="1">
    <source>
        <dbReference type="EMBL" id="WTZ13838.1"/>
    </source>
</evidence>
<evidence type="ECO:0008006" key="2">
    <source>
        <dbReference type="Google" id="ProtNLM"/>
    </source>
</evidence>
<name>A0AAU3IB29_9ACTN</name>
<dbReference type="EMBL" id="CP109546">
    <property type="protein sequence ID" value="WTZ13838.1"/>
    <property type="molecule type" value="Genomic_DNA"/>
</dbReference>
<reference evidence="1" key="1">
    <citation type="submission" date="2022-10" db="EMBL/GenBank/DDBJ databases">
        <title>The complete genomes of actinobacterial strains from the NBC collection.</title>
        <authorList>
            <person name="Joergensen T.S."/>
            <person name="Alvarez Arevalo M."/>
            <person name="Sterndorff E.B."/>
            <person name="Faurdal D."/>
            <person name="Vuksanovic O."/>
            <person name="Mourched A.-S."/>
            <person name="Charusanti P."/>
            <person name="Shaw S."/>
            <person name="Blin K."/>
            <person name="Weber T."/>
        </authorList>
    </citation>
    <scope>NUCLEOTIDE SEQUENCE</scope>
    <source>
        <strain evidence="1">NBC_01393</strain>
    </source>
</reference>
<gene>
    <name evidence="1" type="ORF">OG699_41190</name>
</gene>
<dbReference type="AlphaFoldDB" id="A0AAU3IB29"/>
<protein>
    <recommendedName>
        <fullName evidence="2">SMI1/KNR4 family protein</fullName>
    </recommendedName>
</protein>
<accession>A0AAU3IB29</accession>
<sequence>MKSLAAAGLLLVDGWSEPEGLVPAIVTGQAPSCPPEEGHVEAMLDVLDPLLHEKANADWYRLSVEAGLFSETDRRFLLALAPEEYGRPRWYCVELQREWDIMGEGAAGPLGSTFCRPEFRMLSLDGAVLCFATTWEHDISTSVLRAPHRSRVLRRWAEALTDGTMDHPDEPPLSAAARCWLDSTRELSD</sequence>
<organism evidence="1">
    <name type="scientific">Streptomyces sp. NBC_01393</name>
    <dbReference type="NCBI Taxonomy" id="2903851"/>
    <lineage>
        <taxon>Bacteria</taxon>
        <taxon>Bacillati</taxon>
        <taxon>Actinomycetota</taxon>
        <taxon>Actinomycetes</taxon>
        <taxon>Kitasatosporales</taxon>
        <taxon>Streptomycetaceae</taxon>
        <taxon>Streptomyces</taxon>
    </lineage>
</organism>